<dbReference type="Gene3D" id="3.20.20.370">
    <property type="entry name" value="Glycoside hydrolase/deacetylase"/>
    <property type="match status" value="1"/>
</dbReference>
<dbReference type="Pfam" id="PF01522">
    <property type="entry name" value="Polysacc_deac_1"/>
    <property type="match status" value="1"/>
</dbReference>
<dbReference type="CDD" id="cd10917">
    <property type="entry name" value="CE4_NodB_like_6s_7s"/>
    <property type="match status" value="1"/>
</dbReference>
<dbReference type="SUPFAM" id="SSF88713">
    <property type="entry name" value="Glycoside hydrolase/deacetylase"/>
    <property type="match status" value="1"/>
</dbReference>
<proteinExistence type="predicted"/>
<evidence type="ECO:0000313" key="3">
    <source>
        <dbReference type="EMBL" id="KZE81340.1"/>
    </source>
</evidence>
<dbReference type="GeneID" id="82256046"/>
<keyword evidence="5" id="KW-1185">Reference proteome</keyword>
<dbReference type="EMBL" id="FNYS01000002">
    <property type="protein sequence ID" value="SEI63501.1"/>
    <property type="molecule type" value="Genomic_DNA"/>
</dbReference>
<gene>
    <name evidence="3" type="ORF">AV926_08640</name>
    <name evidence="4" type="ORF">SAMN04488018_102356</name>
</gene>
<dbReference type="OrthoDB" id="9812065at2"/>
<dbReference type="InterPro" id="IPR011330">
    <property type="entry name" value="Glyco_hydro/deAcase_b/a-brl"/>
</dbReference>
<dbReference type="PANTHER" id="PTHR10587">
    <property type="entry name" value="GLYCOSYL TRANSFERASE-RELATED"/>
    <property type="match status" value="1"/>
</dbReference>
<dbReference type="GO" id="GO:0016810">
    <property type="term" value="F:hydrolase activity, acting on carbon-nitrogen (but not peptide) bonds"/>
    <property type="evidence" value="ECO:0007669"/>
    <property type="project" value="InterPro"/>
</dbReference>
<organism evidence="3 5">
    <name type="scientific">Myroides marinus</name>
    <dbReference type="NCBI Taxonomy" id="703342"/>
    <lineage>
        <taxon>Bacteria</taxon>
        <taxon>Pseudomonadati</taxon>
        <taxon>Bacteroidota</taxon>
        <taxon>Flavobacteriia</taxon>
        <taxon>Flavobacteriales</taxon>
        <taxon>Flavobacteriaceae</taxon>
        <taxon>Myroides</taxon>
    </lineage>
</organism>
<keyword evidence="1" id="KW-1133">Transmembrane helix</keyword>
<evidence type="ECO:0000313" key="5">
    <source>
        <dbReference type="Proteomes" id="UP000076630"/>
    </source>
</evidence>
<sequence>MLRFKVINSFGILYFTAVVILIYTHHISAWWLVLGGLLWVGMLAWGAFDIRLNIFVKAISSKRNERQKRIAITFDDGPTLFTPMVLELLSKYNAKATFFCIGNQVQQYPSILQQTLAEGHLIGNHTQTHTTRMGFLSADEVYQEIILAEQTIQNTTGIRPMWYRPPFGVTNPKIAKALSKTDYKIAGWNIRSLDTVIEKEQRIFERIKHKIKPGAIILLHDTTERSVQALELLLIELTKQGYEMVTLDELLNH</sequence>
<evidence type="ECO:0000256" key="1">
    <source>
        <dbReference type="SAM" id="Phobius"/>
    </source>
</evidence>
<dbReference type="Proteomes" id="UP000183077">
    <property type="component" value="Unassembled WGS sequence"/>
</dbReference>
<name>A0A163Z9S9_9FLAO</name>
<keyword evidence="1" id="KW-0812">Transmembrane</keyword>
<protein>
    <submittedName>
        <fullName evidence="4">Peptidoglycan/xylan/chitin deacetylase, PgdA/CDA1 family</fullName>
    </submittedName>
    <submittedName>
        <fullName evidence="3">Polysaccharide deacetylase</fullName>
    </submittedName>
</protein>
<feature type="domain" description="NodB homology" evidence="2">
    <location>
        <begin position="68"/>
        <end position="245"/>
    </location>
</feature>
<keyword evidence="1" id="KW-0472">Membrane</keyword>
<dbReference type="Proteomes" id="UP000076630">
    <property type="component" value="Unassembled WGS sequence"/>
</dbReference>
<evidence type="ECO:0000259" key="2">
    <source>
        <dbReference type="PROSITE" id="PS51677"/>
    </source>
</evidence>
<reference evidence="4 6" key="2">
    <citation type="submission" date="2016-10" db="EMBL/GenBank/DDBJ databases">
        <authorList>
            <person name="de Groot N.N."/>
        </authorList>
    </citation>
    <scope>NUCLEOTIDE SEQUENCE [LARGE SCALE GENOMIC DNA]</scope>
    <source>
        <strain evidence="4 6">DSM 23048</strain>
    </source>
</reference>
<dbReference type="PROSITE" id="PS51677">
    <property type="entry name" value="NODB"/>
    <property type="match status" value="1"/>
</dbReference>
<dbReference type="InterPro" id="IPR050248">
    <property type="entry name" value="Polysacc_deacetylase_ArnD"/>
</dbReference>
<dbReference type="AlphaFoldDB" id="A0A163Z9S9"/>
<dbReference type="InterPro" id="IPR002509">
    <property type="entry name" value="NODB_dom"/>
</dbReference>
<feature type="transmembrane region" description="Helical" evidence="1">
    <location>
        <begin position="12"/>
        <end position="32"/>
    </location>
</feature>
<accession>A0A163Z9S9</accession>
<dbReference type="RefSeq" id="WP_038985575.1">
    <property type="nucleotide sequence ID" value="NZ_FNYS01000002.1"/>
</dbReference>
<dbReference type="GO" id="GO:0005975">
    <property type="term" value="P:carbohydrate metabolic process"/>
    <property type="evidence" value="ECO:0007669"/>
    <property type="project" value="InterPro"/>
</dbReference>
<evidence type="ECO:0000313" key="6">
    <source>
        <dbReference type="Proteomes" id="UP000183077"/>
    </source>
</evidence>
<reference evidence="3 5" key="1">
    <citation type="submission" date="2016-01" db="EMBL/GenBank/DDBJ databases">
        <title>Whole genome sequencing of Myroides marinus L41.</title>
        <authorList>
            <person name="Hong K.W."/>
        </authorList>
    </citation>
    <scope>NUCLEOTIDE SEQUENCE [LARGE SCALE GENOMIC DNA]</scope>
    <source>
        <strain evidence="3 5">L41</strain>
    </source>
</reference>
<dbReference type="EMBL" id="LQNU01000053">
    <property type="protein sequence ID" value="KZE81340.1"/>
    <property type="molecule type" value="Genomic_DNA"/>
</dbReference>
<evidence type="ECO:0000313" key="4">
    <source>
        <dbReference type="EMBL" id="SEI63501.1"/>
    </source>
</evidence>